<proteinExistence type="predicted"/>
<feature type="region of interest" description="Disordered" evidence="1">
    <location>
        <begin position="13"/>
        <end position="33"/>
    </location>
</feature>
<evidence type="ECO:0000313" key="3">
    <source>
        <dbReference type="Proteomes" id="UP001177670"/>
    </source>
</evidence>
<dbReference type="AlphaFoldDB" id="A0AA40KED7"/>
<accession>A0AA40KED7</accession>
<comment type="caution">
    <text evidence="2">The sequence shown here is derived from an EMBL/GenBank/DDBJ whole genome shotgun (WGS) entry which is preliminary data.</text>
</comment>
<reference evidence="2" key="1">
    <citation type="submission" date="2021-10" db="EMBL/GenBank/DDBJ databases">
        <title>Melipona bicolor Genome sequencing and assembly.</title>
        <authorList>
            <person name="Araujo N.S."/>
            <person name="Arias M.C."/>
        </authorList>
    </citation>
    <scope>NUCLEOTIDE SEQUENCE</scope>
    <source>
        <strain evidence="2">USP_2M_L1-L4_2017</strain>
        <tissue evidence="2">Whole body</tissue>
    </source>
</reference>
<dbReference type="EMBL" id="JAHYIQ010000053">
    <property type="protein sequence ID" value="KAK1117286.1"/>
    <property type="molecule type" value="Genomic_DNA"/>
</dbReference>
<organism evidence="2 3">
    <name type="scientific">Melipona bicolor</name>
    <dbReference type="NCBI Taxonomy" id="60889"/>
    <lineage>
        <taxon>Eukaryota</taxon>
        <taxon>Metazoa</taxon>
        <taxon>Ecdysozoa</taxon>
        <taxon>Arthropoda</taxon>
        <taxon>Hexapoda</taxon>
        <taxon>Insecta</taxon>
        <taxon>Pterygota</taxon>
        <taxon>Neoptera</taxon>
        <taxon>Endopterygota</taxon>
        <taxon>Hymenoptera</taxon>
        <taxon>Apocrita</taxon>
        <taxon>Aculeata</taxon>
        <taxon>Apoidea</taxon>
        <taxon>Anthophila</taxon>
        <taxon>Apidae</taxon>
        <taxon>Melipona</taxon>
    </lineage>
</organism>
<dbReference type="Proteomes" id="UP001177670">
    <property type="component" value="Unassembled WGS sequence"/>
</dbReference>
<keyword evidence="3" id="KW-1185">Reference proteome</keyword>
<sequence length="91" mass="9646">MCCVLQGAERVFPSNGGKHGAGTGGNRGVGTSVGTQDLPLESLWAAGLDEGMGFPQRCSYANHHSTLANTAISHASTNPEDLWKERNLSYR</sequence>
<name>A0AA40KED7_9HYME</name>
<feature type="compositionally biased region" description="Gly residues" evidence="1">
    <location>
        <begin position="17"/>
        <end position="28"/>
    </location>
</feature>
<evidence type="ECO:0000313" key="2">
    <source>
        <dbReference type="EMBL" id="KAK1117286.1"/>
    </source>
</evidence>
<gene>
    <name evidence="2" type="ORF">K0M31_016836</name>
</gene>
<evidence type="ECO:0000256" key="1">
    <source>
        <dbReference type="SAM" id="MobiDB-lite"/>
    </source>
</evidence>
<protein>
    <submittedName>
        <fullName evidence="2">Uncharacterized protein</fullName>
    </submittedName>
</protein>